<dbReference type="PIRSF" id="PIRSF017082">
    <property type="entry name" value="YflP"/>
    <property type="match status" value="1"/>
</dbReference>
<evidence type="ECO:0000256" key="1">
    <source>
        <dbReference type="ARBA" id="ARBA00006987"/>
    </source>
</evidence>
<evidence type="ECO:0000313" key="2">
    <source>
        <dbReference type="EMBL" id="MCW5322382.1"/>
    </source>
</evidence>
<dbReference type="PANTHER" id="PTHR42928:SF5">
    <property type="entry name" value="BLR1237 PROTEIN"/>
    <property type="match status" value="1"/>
</dbReference>
<proteinExistence type="inferred from homology"/>
<dbReference type="InterPro" id="IPR005064">
    <property type="entry name" value="BUG"/>
</dbReference>
<dbReference type="Proteomes" id="UP001208935">
    <property type="component" value="Unassembled WGS sequence"/>
</dbReference>
<keyword evidence="3" id="KW-1185">Reference proteome</keyword>
<dbReference type="InterPro" id="IPR006311">
    <property type="entry name" value="TAT_signal"/>
</dbReference>
<evidence type="ECO:0000313" key="3">
    <source>
        <dbReference type="Proteomes" id="UP001208935"/>
    </source>
</evidence>
<dbReference type="Pfam" id="PF03401">
    <property type="entry name" value="TctC"/>
    <property type="match status" value="1"/>
</dbReference>
<sequence>MRAAKGFPRPRRHFHGRKYAFTNENGRDMNAVSGFSRRRALGLGSVALAALAAGLASNGATAQGAAAWPGKAVTLVVGAPPGGQTDFAARLHTAGLQAAAGQPFVIDNRPGAGGNISVDYVLKGPTDGSRLLVGNGGNMTLNPHTYRNTPMVDPRSLVPIGVLLQSALVLAVHPGVAARNMAELSAWLRAQEGARGGADYASSGPGSLTQASMELLRERLGRPKMNHVAYKGSAPAMQDLIAGRVSMMFDAVSVMTPFFKSGQLRALLVTSDQRVPALPDVPTATELGVPDFVVTSFIGLYGPPGLPPEVVQKANAALNQSMADPATRKTIAERGDEPGGGTPEQLAAMTRRYYKTWGEVVKANDIRAE</sequence>
<dbReference type="CDD" id="cd07012">
    <property type="entry name" value="PBP2_Bug_TTT"/>
    <property type="match status" value="1"/>
</dbReference>
<dbReference type="Gene3D" id="3.40.190.150">
    <property type="entry name" value="Bordetella uptake gene, domain 1"/>
    <property type="match status" value="1"/>
</dbReference>
<dbReference type="PANTHER" id="PTHR42928">
    <property type="entry name" value="TRICARBOXYLATE-BINDING PROTEIN"/>
    <property type="match status" value="1"/>
</dbReference>
<comment type="similarity">
    <text evidence="1">Belongs to the UPF0065 (bug) family.</text>
</comment>
<dbReference type="PROSITE" id="PS51318">
    <property type="entry name" value="TAT"/>
    <property type="match status" value="1"/>
</dbReference>
<dbReference type="EMBL" id="QZCW01000003">
    <property type="protein sequence ID" value="MCW5322382.1"/>
    <property type="molecule type" value="Genomic_DNA"/>
</dbReference>
<dbReference type="Gene3D" id="3.40.190.10">
    <property type="entry name" value="Periplasmic binding protein-like II"/>
    <property type="match status" value="1"/>
</dbReference>
<gene>
    <name evidence="2" type="ORF">D5039_14840</name>
</gene>
<organism evidence="2 3">
    <name type="scientific">Verminephrobacter aporrectodeae subsp. tuberculatae</name>
    <dbReference type="NCBI Taxonomy" id="1110392"/>
    <lineage>
        <taxon>Bacteria</taxon>
        <taxon>Pseudomonadati</taxon>
        <taxon>Pseudomonadota</taxon>
        <taxon>Betaproteobacteria</taxon>
        <taxon>Burkholderiales</taxon>
        <taxon>Comamonadaceae</taxon>
        <taxon>Verminephrobacter</taxon>
    </lineage>
</organism>
<accession>A0ABT3KVL0</accession>
<protein>
    <submittedName>
        <fullName evidence="2">Tripartite tricarboxylate transporter substrate binding protein</fullName>
    </submittedName>
</protein>
<comment type="caution">
    <text evidence="2">The sequence shown here is derived from an EMBL/GenBank/DDBJ whole genome shotgun (WGS) entry which is preliminary data.</text>
</comment>
<dbReference type="InterPro" id="IPR042100">
    <property type="entry name" value="Bug_dom1"/>
</dbReference>
<name>A0ABT3KVL0_9BURK</name>
<reference evidence="3" key="1">
    <citation type="submission" date="2023-07" db="EMBL/GenBank/DDBJ databases">
        <title>Verminephrobacter genomes.</title>
        <authorList>
            <person name="Lund M.B."/>
        </authorList>
    </citation>
    <scope>NUCLEOTIDE SEQUENCE [LARGE SCALE GENOMIC DNA]</scope>
    <source>
        <strain evidence="3">AtM5-05</strain>
    </source>
</reference>
<dbReference type="SUPFAM" id="SSF53850">
    <property type="entry name" value="Periplasmic binding protein-like II"/>
    <property type="match status" value="1"/>
</dbReference>